<dbReference type="InterPro" id="IPR013120">
    <property type="entry name" value="FAR_NAD-bd"/>
</dbReference>
<dbReference type="Proteomes" id="UP001432000">
    <property type="component" value="Chromosome"/>
</dbReference>
<evidence type="ECO:0000313" key="5">
    <source>
        <dbReference type="Proteomes" id="UP001432000"/>
    </source>
</evidence>
<dbReference type="Gene3D" id="3.40.50.720">
    <property type="entry name" value="NAD(P)-binding Rossmann-like Domain"/>
    <property type="match status" value="1"/>
</dbReference>
<dbReference type="InterPro" id="IPR036291">
    <property type="entry name" value="NAD(P)-bd_dom_sf"/>
</dbReference>
<dbReference type="Pfam" id="PF07993">
    <property type="entry name" value="NAD_binding_4"/>
    <property type="match status" value="1"/>
</dbReference>
<name>A0ABZ2PDA4_9NOCA</name>
<evidence type="ECO:0000256" key="2">
    <source>
        <dbReference type="ARBA" id="ARBA00022553"/>
    </source>
</evidence>
<dbReference type="SUPFAM" id="SSF51735">
    <property type="entry name" value="NAD(P)-binding Rossmann-fold domains"/>
    <property type="match status" value="1"/>
</dbReference>
<evidence type="ECO:0000313" key="4">
    <source>
        <dbReference type="EMBL" id="WXG66932.1"/>
    </source>
</evidence>
<proteinExistence type="predicted"/>
<dbReference type="PANTHER" id="PTHR44845">
    <property type="entry name" value="CARRIER DOMAIN-CONTAINING PROTEIN"/>
    <property type="match status" value="1"/>
</dbReference>
<organism evidence="4 5">
    <name type="scientific">Rhodococcus sovatensis</name>
    <dbReference type="NCBI Taxonomy" id="1805840"/>
    <lineage>
        <taxon>Bacteria</taxon>
        <taxon>Bacillati</taxon>
        <taxon>Actinomycetota</taxon>
        <taxon>Actinomycetes</taxon>
        <taxon>Mycobacteriales</taxon>
        <taxon>Nocardiaceae</taxon>
        <taxon>Rhodococcus</taxon>
    </lineage>
</organism>
<evidence type="ECO:0000259" key="3">
    <source>
        <dbReference type="Pfam" id="PF07993"/>
    </source>
</evidence>
<reference evidence="4 5" key="1">
    <citation type="submission" date="2024-03" db="EMBL/GenBank/DDBJ databases">
        <title>Natural products discovery in diverse microorganisms through a two-stage MS feature dereplication strategy.</title>
        <authorList>
            <person name="Zhang R."/>
        </authorList>
    </citation>
    <scope>NUCLEOTIDE SEQUENCE [LARGE SCALE GENOMIC DNA]</scope>
    <source>
        <strain evidence="4 5">18930</strain>
    </source>
</reference>
<gene>
    <name evidence="4" type="ORF">WDS16_16845</name>
</gene>
<evidence type="ECO:0000256" key="1">
    <source>
        <dbReference type="ARBA" id="ARBA00022450"/>
    </source>
</evidence>
<dbReference type="RefSeq" id="WP_338886365.1">
    <property type="nucleotide sequence ID" value="NZ_CP147846.1"/>
</dbReference>
<keyword evidence="5" id="KW-1185">Reference proteome</keyword>
<keyword evidence="2" id="KW-0597">Phosphoprotein</keyword>
<dbReference type="PANTHER" id="PTHR44845:SF6">
    <property type="entry name" value="BETA-ALANINE-ACTIVATING ENZYME"/>
    <property type="match status" value="1"/>
</dbReference>
<protein>
    <submittedName>
        <fullName evidence="4">SDR family oxidoreductase</fullName>
    </submittedName>
</protein>
<accession>A0ABZ2PDA4</accession>
<keyword evidence="1" id="KW-0596">Phosphopantetheine</keyword>
<feature type="domain" description="Thioester reductase (TE)" evidence="3">
    <location>
        <begin position="77"/>
        <end position="304"/>
    </location>
</feature>
<dbReference type="EMBL" id="CP147846">
    <property type="protein sequence ID" value="WXG66932.1"/>
    <property type="molecule type" value="Genomic_DNA"/>
</dbReference>
<sequence>MYFDELLGDGSLRPKWPHADALISSECPGLRFDGKYADIVALSNGDPTALRPHIDEQTRRRVAEMPPPRTDTAMVFGANGFLGAHLIGRLTRDSRVETVWAVVRPTEEQTAEERLQRTFDMYSIEVDARKIRIVEGTPTKFRFGLDKERYFELATDVGQVFNCASSTDYTESYVELREDWFISVLRILEFTVVSARKHLTYVGSIGGHLYQRPDDFRRPDSWWYSGYAQMKWVNAALLGWLSVSDTYSVTLCEAPYILGSTELGLDPGRAYSFWRIVEVAIACGAIWDGPGMNYVPVDVICDVMAGNALHSHPLARLLPSNTTGYGHDLYAELLGLDLVSWEEFVERVSVRISPKFAETMLADNIDKLMRLVHKPEAIFPVDHDGSWCDHRRLFELYFRKAELKTLTPVSVE</sequence>